<name>A0AAW2UHK7_9LAMI</name>
<sequence length="261" mass="29787">MVGGFAKSSLKVLGFVESEKYHGTIVVKPTKMMVADDRGGGFGWLLDTFGCRSYFSQLQEFTKSTWPTVKEVFASFKYFFPTFKSKAAMEEVIKGRPWLFQAQPIFLQRWTLRVKLECQCHKLMGRNLLEYWMEEGLNVIASGVGQLLYPDAVMRSCMKVDYARVRMLVGTMADLPKHLVMCIQLRLVSRGFTKVCLPPFCKECEVVGHSVALKLGLQFECMARRFNWRGQSSQEPVLIKSNHVDVENQDLASTRKRKGKG</sequence>
<gene>
    <name evidence="1" type="ORF">Slati_3444100</name>
</gene>
<comment type="caution">
    <text evidence="1">The sequence shown here is derived from an EMBL/GenBank/DDBJ whole genome shotgun (WGS) entry which is preliminary data.</text>
</comment>
<evidence type="ECO:0000313" key="1">
    <source>
        <dbReference type="EMBL" id="KAL0416122.1"/>
    </source>
</evidence>
<reference evidence="1" key="1">
    <citation type="submission" date="2020-06" db="EMBL/GenBank/DDBJ databases">
        <authorList>
            <person name="Li T."/>
            <person name="Hu X."/>
            <person name="Zhang T."/>
            <person name="Song X."/>
            <person name="Zhang H."/>
            <person name="Dai N."/>
            <person name="Sheng W."/>
            <person name="Hou X."/>
            <person name="Wei L."/>
        </authorList>
    </citation>
    <scope>NUCLEOTIDE SEQUENCE</scope>
    <source>
        <strain evidence="1">KEN1</strain>
        <tissue evidence="1">Leaf</tissue>
    </source>
</reference>
<dbReference type="PANTHER" id="PTHR31286">
    <property type="entry name" value="GLYCINE-RICH CELL WALL STRUCTURAL PROTEIN 1.8-LIKE"/>
    <property type="match status" value="1"/>
</dbReference>
<organism evidence="1">
    <name type="scientific">Sesamum latifolium</name>
    <dbReference type="NCBI Taxonomy" id="2727402"/>
    <lineage>
        <taxon>Eukaryota</taxon>
        <taxon>Viridiplantae</taxon>
        <taxon>Streptophyta</taxon>
        <taxon>Embryophyta</taxon>
        <taxon>Tracheophyta</taxon>
        <taxon>Spermatophyta</taxon>
        <taxon>Magnoliopsida</taxon>
        <taxon>eudicotyledons</taxon>
        <taxon>Gunneridae</taxon>
        <taxon>Pentapetalae</taxon>
        <taxon>asterids</taxon>
        <taxon>lamiids</taxon>
        <taxon>Lamiales</taxon>
        <taxon>Pedaliaceae</taxon>
        <taxon>Sesamum</taxon>
    </lineage>
</organism>
<accession>A0AAW2UHK7</accession>
<proteinExistence type="predicted"/>
<reference evidence="1" key="2">
    <citation type="journal article" date="2024" name="Plant">
        <title>Genomic evolution and insights into agronomic trait innovations of Sesamum species.</title>
        <authorList>
            <person name="Miao H."/>
            <person name="Wang L."/>
            <person name="Qu L."/>
            <person name="Liu H."/>
            <person name="Sun Y."/>
            <person name="Le M."/>
            <person name="Wang Q."/>
            <person name="Wei S."/>
            <person name="Zheng Y."/>
            <person name="Lin W."/>
            <person name="Duan Y."/>
            <person name="Cao H."/>
            <person name="Xiong S."/>
            <person name="Wang X."/>
            <person name="Wei L."/>
            <person name="Li C."/>
            <person name="Ma Q."/>
            <person name="Ju M."/>
            <person name="Zhao R."/>
            <person name="Li G."/>
            <person name="Mu C."/>
            <person name="Tian Q."/>
            <person name="Mei H."/>
            <person name="Zhang T."/>
            <person name="Gao T."/>
            <person name="Zhang H."/>
        </authorList>
    </citation>
    <scope>NUCLEOTIDE SEQUENCE</scope>
    <source>
        <strain evidence="1">KEN1</strain>
    </source>
</reference>
<protein>
    <submittedName>
        <fullName evidence="1">Uncharacterized protein</fullName>
    </submittedName>
</protein>
<dbReference type="AlphaFoldDB" id="A0AAW2UHK7"/>
<dbReference type="EMBL" id="JACGWN010000012">
    <property type="protein sequence ID" value="KAL0416122.1"/>
    <property type="molecule type" value="Genomic_DNA"/>
</dbReference>
<dbReference type="InterPro" id="IPR040256">
    <property type="entry name" value="At4g02000-like"/>
</dbReference>
<dbReference type="PANTHER" id="PTHR31286:SF180">
    <property type="entry name" value="OS10G0362600 PROTEIN"/>
    <property type="match status" value="1"/>
</dbReference>